<accession>A0A9J7KHJ6</accession>
<name>A0A9J7KHJ6_BRAFL</name>
<feature type="compositionally biased region" description="Basic residues" evidence="1">
    <location>
        <begin position="42"/>
        <end position="53"/>
    </location>
</feature>
<evidence type="ECO:0000313" key="3">
    <source>
        <dbReference type="RefSeq" id="XP_035659263.1"/>
    </source>
</evidence>
<gene>
    <name evidence="3" type="primary">LOC118404303</name>
</gene>
<organism evidence="2 3">
    <name type="scientific">Branchiostoma floridae</name>
    <name type="common">Florida lancelet</name>
    <name type="synonym">Amphioxus</name>
    <dbReference type="NCBI Taxonomy" id="7739"/>
    <lineage>
        <taxon>Eukaryota</taxon>
        <taxon>Metazoa</taxon>
        <taxon>Chordata</taxon>
        <taxon>Cephalochordata</taxon>
        <taxon>Leptocardii</taxon>
        <taxon>Amphioxiformes</taxon>
        <taxon>Branchiostomatidae</taxon>
        <taxon>Branchiostoma</taxon>
    </lineage>
</organism>
<sequence length="133" mass="14902">MSSPPEDPSAQYSEVKKGKKKDKDKKASPVPEVIYTEVKKDKKDKKDKKKPPAAKKPNVKNAQESKKNPQGLIYAELSDFQLKPPPKKPTKAVPPKPRYEDAPTEYASINWNASRRKAQEQPQSGSDSDVETI</sequence>
<protein>
    <submittedName>
        <fullName evidence="3">Exocyst complex component 1-like</fullName>
    </submittedName>
</protein>
<evidence type="ECO:0000313" key="2">
    <source>
        <dbReference type="Proteomes" id="UP000001554"/>
    </source>
</evidence>
<feature type="region of interest" description="Disordered" evidence="1">
    <location>
        <begin position="1"/>
        <end position="133"/>
    </location>
</feature>
<reference evidence="3" key="2">
    <citation type="submission" date="2025-08" db="UniProtKB">
        <authorList>
            <consortium name="RefSeq"/>
        </authorList>
    </citation>
    <scope>IDENTIFICATION</scope>
    <source>
        <strain evidence="3">S238N-H82</strain>
        <tissue evidence="3">Testes</tissue>
    </source>
</reference>
<dbReference type="GeneID" id="118404303"/>
<dbReference type="OrthoDB" id="10550852at2759"/>
<dbReference type="AlphaFoldDB" id="A0A9J7KHJ6"/>
<reference evidence="2" key="1">
    <citation type="journal article" date="2020" name="Nat. Ecol. Evol.">
        <title>Deeply conserved synteny resolves early events in vertebrate evolution.</title>
        <authorList>
            <person name="Simakov O."/>
            <person name="Marletaz F."/>
            <person name="Yue J.X."/>
            <person name="O'Connell B."/>
            <person name="Jenkins J."/>
            <person name="Brandt A."/>
            <person name="Calef R."/>
            <person name="Tung C.H."/>
            <person name="Huang T.K."/>
            <person name="Schmutz J."/>
            <person name="Satoh N."/>
            <person name="Yu J.K."/>
            <person name="Putnam N.H."/>
            <person name="Green R.E."/>
            <person name="Rokhsar D.S."/>
        </authorList>
    </citation>
    <scope>NUCLEOTIDE SEQUENCE [LARGE SCALE GENOMIC DNA]</scope>
    <source>
        <strain evidence="2">S238N-H82</strain>
    </source>
</reference>
<proteinExistence type="predicted"/>
<dbReference type="KEGG" id="bfo:118404303"/>
<dbReference type="Proteomes" id="UP000001554">
    <property type="component" value="Chromosome 17"/>
</dbReference>
<keyword evidence="2" id="KW-1185">Reference proteome</keyword>
<dbReference type="RefSeq" id="XP_035659263.1">
    <property type="nucleotide sequence ID" value="XM_035803370.1"/>
</dbReference>
<evidence type="ECO:0000256" key="1">
    <source>
        <dbReference type="SAM" id="MobiDB-lite"/>
    </source>
</evidence>